<comment type="similarity">
    <text evidence="3">Belongs to the short-chain dehydrogenases/reductases (SDR) family.</text>
</comment>
<organism evidence="4 5">
    <name type="scientific">Penaeus vannamei</name>
    <name type="common">Whiteleg shrimp</name>
    <name type="synonym">Litopenaeus vannamei</name>
    <dbReference type="NCBI Taxonomy" id="6689"/>
    <lineage>
        <taxon>Eukaryota</taxon>
        <taxon>Metazoa</taxon>
        <taxon>Ecdysozoa</taxon>
        <taxon>Arthropoda</taxon>
        <taxon>Crustacea</taxon>
        <taxon>Multicrustacea</taxon>
        <taxon>Malacostraca</taxon>
        <taxon>Eumalacostraca</taxon>
        <taxon>Eucarida</taxon>
        <taxon>Decapoda</taxon>
        <taxon>Dendrobranchiata</taxon>
        <taxon>Penaeoidea</taxon>
        <taxon>Penaeidae</taxon>
        <taxon>Penaeus</taxon>
    </lineage>
</organism>
<dbReference type="InterPro" id="IPR002347">
    <property type="entry name" value="SDR_fam"/>
</dbReference>
<dbReference type="InterPro" id="IPR051468">
    <property type="entry name" value="Fungal_SecMetab_SDRs"/>
</dbReference>
<accession>A0A423STD1</accession>
<evidence type="ECO:0000256" key="3">
    <source>
        <dbReference type="RuleBase" id="RU000363"/>
    </source>
</evidence>
<dbReference type="PANTHER" id="PTHR43544">
    <property type="entry name" value="SHORT-CHAIN DEHYDROGENASE/REDUCTASE"/>
    <property type="match status" value="1"/>
</dbReference>
<name>A0A423STD1_PENVA</name>
<dbReference type="Proteomes" id="UP000283509">
    <property type="component" value="Unassembled WGS sequence"/>
</dbReference>
<reference evidence="4 5" key="1">
    <citation type="submission" date="2018-04" db="EMBL/GenBank/DDBJ databases">
        <authorList>
            <person name="Zhang X."/>
            <person name="Yuan J."/>
            <person name="Li F."/>
            <person name="Xiang J."/>
        </authorList>
    </citation>
    <scope>NUCLEOTIDE SEQUENCE [LARGE SCALE GENOMIC DNA]</scope>
    <source>
        <tissue evidence="4">Muscle</tissue>
    </source>
</reference>
<keyword evidence="1" id="KW-0521">NADP</keyword>
<dbReference type="PRINTS" id="PR00081">
    <property type="entry name" value="GDHRDH"/>
</dbReference>
<evidence type="ECO:0000313" key="4">
    <source>
        <dbReference type="EMBL" id="ROT67443.1"/>
    </source>
</evidence>
<dbReference type="CDD" id="cd05325">
    <property type="entry name" value="carb_red_sniffer_like_SDR_c"/>
    <property type="match status" value="1"/>
</dbReference>
<protein>
    <submittedName>
        <fullName evidence="4">Putative C-factor-like isoform X1</fullName>
    </submittedName>
</protein>
<evidence type="ECO:0000313" key="5">
    <source>
        <dbReference type="Proteomes" id="UP000283509"/>
    </source>
</evidence>
<dbReference type="PRINTS" id="PR00080">
    <property type="entry name" value="SDRFAMILY"/>
</dbReference>
<keyword evidence="5" id="KW-1185">Reference proteome</keyword>
<comment type="caution">
    <text evidence="4">The sequence shown here is derived from an EMBL/GenBank/DDBJ whole genome shotgun (WGS) entry which is preliminary data.</text>
</comment>
<dbReference type="PANTHER" id="PTHR43544:SF7">
    <property type="entry name" value="NADB-LER2"/>
    <property type="match status" value="1"/>
</dbReference>
<sequence length="255" mass="27302">MLAQSVLVTGCSRGIGLEFVRQLVSCDKPPAVVIGTCRNPDKAEELQQLAKKYSNLKIIKFDVVDYASLPRVVEEVGRAVGDGGLNLLINNAGVMDKCPSQMFGVPLQQLEAKLFSEVLETNTTAPLMLIKELLPLLRKAAASSTGPMGVSRAAVINMSTILASMGSFVGNADIYGYRASKTALNMLTKALSVDLGHEGLLFVALHPGWVQTDMGTSAGMMTTEQSVRDMLQLMATLTEKNNGGFLAHDGSELPW</sequence>
<dbReference type="SUPFAM" id="SSF51735">
    <property type="entry name" value="NAD(P)-binding Rossmann-fold domains"/>
    <property type="match status" value="1"/>
</dbReference>
<dbReference type="Gene3D" id="3.40.50.720">
    <property type="entry name" value="NAD(P)-binding Rossmann-like Domain"/>
    <property type="match status" value="1"/>
</dbReference>
<proteinExistence type="inferred from homology"/>
<keyword evidence="2" id="KW-0560">Oxidoreductase</keyword>
<dbReference type="OrthoDB" id="5296at2759"/>
<reference evidence="4 5" key="2">
    <citation type="submission" date="2019-01" db="EMBL/GenBank/DDBJ databases">
        <title>The decoding of complex shrimp genome reveals the adaptation for benthos swimmer, frequently molting mechanism and breeding impact on genome.</title>
        <authorList>
            <person name="Sun Y."/>
            <person name="Gao Y."/>
            <person name="Yu Y."/>
        </authorList>
    </citation>
    <scope>NUCLEOTIDE SEQUENCE [LARGE SCALE GENOMIC DNA]</scope>
    <source>
        <tissue evidence="4">Muscle</tissue>
    </source>
</reference>
<dbReference type="GO" id="GO:0016491">
    <property type="term" value="F:oxidoreductase activity"/>
    <property type="evidence" value="ECO:0007669"/>
    <property type="project" value="UniProtKB-KW"/>
</dbReference>
<dbReference type="AlphaFoldDB" id="A0A423STD1"/>
<gene>
    <name evidence="4" type="ORF">C7M84_014487</name>
</gene>
<dbReference type="InterPro" id="IPR036291">
    <property type="entry name" value="NAD(P)-bd_dom_sf"/>
</dbReference>
<dbReference type="Pfam" id="PF00106">
    <property type="entry name" value="adh_short"/>
    <property type="match status" value="1"/>
</dbReference>
<evidence type="ECO:0000256" key="2">
    <source>
        <dbReference type="ARBA" id="ARBA00023002"/>
    </source>
</evidence>
<evidence type="ECO:0000256" key="1">
    <source>
        <dbReference type="ARBA" id="ARBA00022857"/>
    </source>
</evidence>
<dbReference type="EMBL" id="QCYY01002809">
    <property type="protein sequence ID" value="ROT67443.1"/>
    <property type="molecule type" value="Genomic_DNA"/>
</dbReference>
<dbReference type="GO" id="GO:0005737">
    <property type="term" value="C:cytoplasm"/>
    <property type="evidence" value="ECO:0007669"/>
    <property type="project" value="TreeGrafter"/>
</dbReference>